<dbReference type="Proteomes" id="UP000589132">
    <property type="component" value="Unassembled WGS sequence"/>
</dbReference>
<evidence type="ECO:0000313" key="4">
    <source>
        <dbReference type="Proteomes" id="UP000589132"/>
    </source>
</evidence>
<sequence>MMNRIYPISNNIGCLNGSGSAPKSHMGWFGGSSQKPGDEFDLNRPRILNSWSNTYDSGYENIRNYIESKIGPLQINDANLQNKLSNMVVEGNKKTYEEWLSYSRDFLKVNIDGNNTLVKIQIPNLPKYKYMKEWMKNGIKNGIRRSLHLSNAFLPHNTDFKWNRKYRAYINTNSAMTLDELAHAIALDKRDGKNSGLEIYCGQVAYRQTMNGIPNTFSVPDNIRDSLPSKSNIGSGEKQMDTKPDIPSSKSSGGPYSKIEQLEKLIDLRKKGEITTEEFNDMKKELLS</sequence>
<dbReference type="EMBL" id="DTTC01000250">
    <property type="protein sequence ID" value="HIA98329.1"/>
    <property type="molecule type" value="Genomic_DNA"/>
</dbReference>
<accession>A0A7J4D084</accession>
<feature type="compositionally biased region" description="Low complexity" evidence="1">
    <location>
        <begin position="246"/>
        <end position="258"/>
    </location>
</feature>
<organism evidence="3 4">
    <name type="scientific">Marine Group III euryarchaeote</name>
    <dbReference type="NCBI Taxonomy" id="2173149"/>
    <lineage>
        <taxon>Archaea</taxon>
        <taxon>Methanobacteriati</taxon>
        <taxon>Thermoplasmatota</taxon>
        <taxon>Thermoplasmata</taxon>
        <taxon>Candidatus Thermoprofundales</taxon>
    </lineage>
</organism>
<gene>
    <name evidence="3" type="ORF">EYO15_04035</name>
</gene>
<proteinExistence type="predicted"/>
<protein>
    <submittedName>
        <fullName evidence="3">SHOCT domain-containing protein</fullName>
    </submittedName>
</protein>
<dbReference type="InterPro" id="IPR018649">
    <property type="entry name" value="SHOCT"/>
</dbReference>
<feature type="region of interest" description="Disordered" evidence="1">
    <location>
        <begin position="219"/>
        <end position="258"/>
    </location>
</feature>
<feature type="domain" description="SHOCT" evidence="2">
    <location>
        <begin position="260"/>
        <end position="287"/>
    </location>
</feature>
<evidence type="ECO:0000259" key="2">
    <source>
        <dbReference type="Pfam" id="PF09851"/>
    </source>
</evidence>
<name>A0A7J4D084_9ARCH</name>
<dbReference type="AlphaFoldDB" id="A0A7J4D084"/>
<evidence type="ECO:0000313" key="3">
    <source>
        <dbReference type="EMBL" id="HIA98329.1"/>
    </source>
</evidence>
<comment type="caution">
    <text evidence="3">The sequence shown here is derived from an EMBL/GenBank/DDBJ whole genome shotgun (WGS) entry which is preliminary data.</text>
</comment>
<dbReference type="Pfam" id="PF09851">
    <property type="entry name" value="SHOCT"/>
    <property type="match status" value="1"/>
</dbReference>
<evidence type="ECO:0000256" key="1">
    <source>
        <dbReference type="SAM" id="MobiDB-lite"/>
    </source>
</evidence>
<reference evidence="4" key="1">
    <citation type="journal article" date="2019" name="bioRxiv">
        <title>Genome diversification in globally distributed novel marine Proteobacteria is linked to environmental adaptation.</title>
        <authorList>
            <person name="Zhou Z."/>
            <person name="Tran P.Q."/>
            <person name="Kieft K."/>
            <person name="Anantharaman K."/>
        </authorList>
    </citation>
    <scope>NUCLEOTIDE SEQUENCE [LARGE SCALE GENOMIC DNA]</scope>
</reference>